<keyword evidence="2" id="KW-1185">Reference proteome</keyword>
<reference evidence="1 2" key="1">
    <citation type="journal article" date="2005" name="Proc. Natl. Acad. Sci. U.S.A.">
        <title>The complete genomes and proteomes of 27 Staphylococcus aureus bacteriophages.</title>
        <authorList>
            <person name="Kwan T."/>
            <person name="Liu J."/>
            <person name="Dubow M."/>
            <person name="Gros P."/>
            <person name="Pelletier J."/>
        </authorList>
    </citation>
    <scope>NUCLEOTIDE SEQUENCE</scope>
</reference>
<evidence type="ECO:0000313" key="2">
    <source>
        <dbReference type="Proteomes" id="UP000000919"/>
    </source>
</evidence>
<name>Q4ZB13_9CAUD</name>
<dbReference type="EMBL" id="AY954964">
    <property type="protein sequence ID" value="AAX91791.1"/>
    <property type="molecule type" value="Genomic_DNA"/>
</dbReference>
<dbReference type="GeneID" id="5133553"/>
<dbReference type="Proteomes" id="UP000000919">
    <property type="component" value="Segment"/>
</dbReference>
<dbReference type="RefSeq" id="YP_240563.1">
    <property type="nucleotide sequence ID" value="NC_007061.1"/>
</dbReference>
<sequence length="45" mass="5041">MPLALNKTDNMLYYVANISATCYVPPHKLTPIQEHRALSLVSNVI</sequence>
<dbReference type="KEGG" id="vg:5133553"/>
<organism evidence="1 2">
    <name type="scientific">Staphylococcus phage 29</name>
    <dbReference type="NCBI Taxonomy" id="2936818"/>
    <lineage>
        <taxon>Viruses</taxon>
        <taxon>Duplodnaviria</taxon>
        <taxon>Heunggongvirae</taxon>
        <taxon>Uroviricota</taxon>
        <taxon>Caudoviricetes</taxon>
        <taxon>Azeredovirinae</taxon>
        <taxon>Phietavirus</taxon>
        <taxon>Phietavirus pv29</taxon>
    </lineage>
</organism>
<evidence type="ECO:0000313" key="1">
    <source>
        <dbReference type="EMBL" id="AAX91791.1"/>
    </source>
</evidence>
<protein>
    <submittedName>
        <fullName evidence="1">ORF130</fullName>
    </submittedName>
</protein>
<accession>Q4ZB13</accession>
<proteinExistence type="predicted"/>